<dbReference type="STRING" id="4565.A0A3B6CFR2"/>
<comment type="catalytic activity">
    <reaction evidence="10">
        <text>L-threonyl-[protein] + ATP = O-phospho-L-threonyl-[protein] + ADP + H(+)</text>
        <dbReference type="Rhea" id="RHEA:46608"/>
        <dbReference type="Rhea" id="RHEA-COMP:11060"/>
        <dbReference type="Rhea" id="RHEA-COMP:11605"/>
        <dbReference type="ChEBI" id="CHEBI:15378"/>
        <dbReference type="ChEBI" id="CHEBI:30013"/>
        <dbReference type="ChEBI" id="CHEBI:30616"/>
        <dbReference type="ChEBI" id="CHEBI:61977"/>
        <dbReference type="ChEBI" id="CHEBI:456216"/>
        <dbReference type="EC" id="2.7.11.1"/>
    </reaction>
</comment>
<dbReference type="PANTHER" id="PTHR43895:SF127">
    <property type="entry name" value="CBL-INTERACTING PROTEIN KINASE 22"/>
    <property type="match status" value="1"/>
</dbReference>
<keyword evidence="18" id="KW-1185">Reference proteome</keyword>
<protein>
    <recommendedName>
        <fullName evidence="3">non-specific serine/threonine protein kinase</fullName>
        <ecNumber evidence="3">2.7.11.1</ecNumber>
    </recommendedName>
</protein>
<dbReference type="Proteomes" id="UP000019116">
    <property type="component" value="Chromosome 2B"/>
</dbReference>
<dbReference type="KEGG" id="taes:123047257"/>
<dbReference type="SMR" id="A0A3B6CFR2"/>
<dbReference type="EnsemblPlants" id="TraesCS2B02G566800.1">
    <property type="protein sequence ID" value="TraesCS2B02G566800.1.cds1"/>
    <property type="gene ID" value="TraesCS2B02G566800"/>
</dbReference>
<evidence type="ECO:0000256" key="1">
    <source>
        <dbReference type="ARBA" id="ARBA00001936"/>
    </source>
</evidence>
<dbReference type="SMART" id="SM00220">
    <property type="entry name" value="S_TKc"/>
    <property type="match status" value="1"/>
</dbReference>
<dbReference type="Gramene" id="TraesWEE_scaffold_120083_01G000100.1">
    <property type="protein sequence ID" value="TraesWEE_scaffold_120083_01G000100.1"/>
    <property type="gene ID" value="TraesWEE_scaffold_120083_01G000100"/>
</dbReference>
<comment type="catalytic activity">
    <reaction evidence="11">
        <text>L-seryl-[protein] + ATP = O-phospho-L-seryl-[protein] + ADP + H(+)</text>
        <dbReference type="Rhea" id="RHEA:17989"/>
        <dbReference type="Rhea" id="RHEA-COMP:9863"/>
        <dbReference type="Rhea" id="RHEA-COMP:11604"/>
        <dbReference type="ChEBI" id="CHEBI:15378"/>
        <dbReference type="ChEBI" id="CHEBI:29999"/>
        <dbReference type="ChEBI" id="CHEBI:30616"/>
        <dbReference type="ChEBI" id="CHEBI:83421"/>
        <dbReference type="ChEBI" id="CHEBI:456216"/>
        <dbReference type="EC" id="2.7.11.1"/>
    </reaction>
</comment>
<dbReference type="EC" id="2.7.11.1" evidence="3"/>
<dbReference type="GO" id="GO:0004674">
    <property type="term" value="F:protein serine/threonine kinase activity"/>
    <property type="evidence" value="ECO:0000318"/>
    <property type="project" value="GO_Central"/>
</dbReference>
<sequence>MGSEDSPAAGESYSKILQGRYELGRVLGRGGSSKVYRARDIRTGVSVAVKAVRKPYHPCSPEMAAAARRSVERELAALRRVQGHPHVMRILDVLASRSTVYLVLELARGGTLLSAMDERGRFDEPTARRLFVQLVSALAHVHSRGVFHRDVKLENLLLDEHGDLKLTDFGLCALGDRHLGADGLAATRCGSPAYVAPEILHKKRYDAGKVDVWSSGVALFSLTAGYLPFNDGNLMGMYRKIFSGRFRCPRWFSPELRSLIGRMLDPNPDTRIKIAEIMEHPWLQQDGTSPFDIIRAGSSHPRPEVMKWEAEMEQVRELNAFDIIAFASGCDLSGLFGPLPDRVRFAVVGVDIGSVLDKAEEIGRVEGLAVRRKEEDVGCGGVMFEAIGREVIALVRASRLVEEMVMVEVERTSSSEAPKLWDRLQLGLKFLNG</sequence>
<evidence type="ECO:0000256" key="5">
    <source>
        <dbReference type="ARBA" id="ARBA00022679"/>
    </source>
</evidence>
<dbReference type="OMA" id="SPFDIIR"/>
<accession>A0A3B6CFR2</accession>
<evidence type="ECO:0000256" key="6">
    <source>
        <dbReference type="ARBA" id="ARBA00022741"/>
    </source>
</evidence>
<feature type="domain" description="NAF" evidence="16">
    <location>
        <begin position="313"/>
        <end position="337"/>
    </location>
</feature>
<dbReference type="InterPro" id="IPR008271">
    <property type="entry name" value="Ser/Thr_kinase_AS"/>
</dbReference>
<dbReference type="RefSeq" id="XP_044326686.1">
    <property type="nucleotide sequence ID" value="XM_044470751.1"/>
</dbReference>
<comment type="function">
    <text evidence="12">CIPK serine-threonine protein kinases interact with CBL proteins. Binding of a CBL protein to the regulatory NAF domain of CIPK protein lead to the activation of the kinase in a calcium-dependent manner.</text>
</comment>
<dbReference type="InterPro" id="IPR017441">
    <property type="entry name" value="Protein_kinase_ATP_BS"/>
</dbReference>
<keyword evidence="5" id="KW-0808">Transferase</keyword>
<keyword evidence="4 14" id="KW-0723">Serine/threonine-protein kinase</keyword>
<dbReference type="PROSITE" id="PS00107">
    <property type="entry name" value="PROTEIN_KINASE_ATP"/>
    <property type="match status" value="1"/>
</dbReference>
<dbReference type="Gene3D" id="1.10.510.10">
    <property type="entry name" value="Transferase(Phosphotransferase) domain 1"/>
    <property type="match status" value="1"/>
</dbReference>
<gene>
    <name evidence="17" type="primary">LOC123047257</name>
</gene>
<evidence type="ECO:0000259" key="15">
    <source>
        <dbReference type="PROSITE" id="PS50011"/>
    </source>
</evidence>
<dbReference type="SUPFAM" id="SSF56112">
    <property type="entry name" value="Protein kinase-like (PK-like)"/>
    <property type="match status" value="1"/>
</dbReference>
<reference evidence="17" key="2">
    <citation type="submission" date="2018-10" db="UniProtKB">
        <authorList>
            <consortium name="EnsemblPlants"/>
        </authorList>
    </citation>
    <scope>IDENTIFICATION</scope>
</reference>
<evidence type="ECO:0000256" key="3">
    <source>
        <dbReference type="ARBA" id="ARBA00012513"/>
    </source>
</evidence>
<evidence type="ECO:0000256" key="8">
    <source>
        <dbReference type="ARBA" id="ARBA00022840"/>
    </source>
</evidence>
<comment type="cofactor">
    <cofactor evidence="1">
        <name>Mn(2+)</name>
        <dbReference type="ChEBI" id="CHEBI:29035"/>
    </cofactor>
</comment>
<dbReference type="PANTHER" id="PTHR43895">
    <property type="entry name" value="CALCIUM/CALMODULIN-DEPENDENT PROTEIN KINASE KINASE-RELATED"/>
    <property type="match status" value="1"/>
</dbReference>
<dbReference type="AlphaFoldDB" id="A0A3B6CFR2"/>
<evidence type="ECO:0000256" key="14">
    <source>
        <dbReference type="RuleBase" id="RU000304"/>
    </source>
</evidence>
<keyword evidence="7" id="KW-0418">Kinase</keyword>
<evidence type="ECO:0000256" key="12">
    <source>
        <dbReference type="ARBA" id="ARBA00058225"/>
    </source>
</evidence>
<evidence type="ECO:0000256" key="10">
    <source>
        <dbReference type="ARBA" id="ARBA00047899"/>
    </source>
</evidence>
<dbReference type="Gramene" id="TraesCS2B03G1420800.1">
    <property type="protein sequence ID" value="TraesCS2B03G1420800.1.CDS1"/>
    <property type="gene ID" value="TraesCS2B03G1420800"/>
</dbReference>
<dbReference type="InterPro" id="IPR018451">
    <property type="entry name" value="NAF/FISL_domain"/>
</dbReference>
<dbReference type="FunFam" id="1.10.510.10:FF:000571">
    <property type="entry name" value="Maternal embryonic leucine zipper kinase"/>
    <property type="match status" value="1"/>
</dbReference>
<dbReference type="Gramene" id="TraesCS2B02G566800.1">
    <property type="protein sequence ID" value="TraesCS2B02G566800.1.cds1"/>
    <property type="gene ID" value="TraesCS2B02G566800"/>
</dbReference>
<comment type="similarity">
    <text evidence="2">Belongs to the protein kinase superfamily. CAMK Ser/Thr protein kinase family. SNF1 subfamily.</text>
</comment>
<evidence type="ECO:0000256" key="11">
    <source>
        <dbReference type="ARBA" id="ARBA00048679"/>
    </source>
</evidence>
<dbReference type="Gene3D" id="3.30.310.80">
    <property type="entry name" value="Kinase associated domain 1, KA1"/>
    <property type="match status" value="1"/>
</dbReference>
<evidence type="ECO:0000313" key="17">
    <source>
        <dbReference type="EnsemblPlants" id="TraesCS2B02G566800.1.cds1"/>
    </source>
</evidence>
<keyword evidence="8 13" id="KW-0067">ATP-binding</keyword>
<organism evidence="17">
    <name type="scientific">Triticum aestivum</name>
    <name type="common">Wheat</name>
    <dbReference type="NCBI Taxonomy" id="4565"/>
    <lineage>
        <taxon>Eukaryota</taxon>
        <taxon>Viridiplantae</taxon>
        <taxon>Streptophyta</taxon>
        <taxon>Embryophyta</taxon>
        <taxon>Tracheophyta</taxon>
        <taxon>Spermatophyta</taxon>
        <taxon>Magnoliopsida</taxon>
        <taxon>Liliopsida</taxon>
        <taxon>Poales</taxon>
        <taxon>Poaceae</taxon>
        <taxon>BOP clade</taxon>
        <taxon>Pooideae</taxon>
        <taxon>Triticodae</taxon>
        <taxon>Triticeae</taxon>
        <taxon>Triticinae</taxon>
        <taxon>Triticum</taxon>
    </lineage>
</organism>
<reference evidence="17" key="1">
    <citation type="submission" date="2018-08" db="EMBL/GenBank/DDBJ databases">
        <authorList>
            <person name="Rossello M."/>
        </authorList>
    </citation>
    <scope>NUCLEOTIDE SEQUENCE [LARGE SCALE GENOMIC DNA]</scope>
    <source>
        <strain evidence="17">cv. Chinese Spring</strain>
    </source>
</reference>
<dbReference type="InterPro" id="IPR004041">
    <property type="entry name" value="NAF_dom"/>
</dbReference>
<dbReference type="GO" id="GO:0005524">
    <property type="term" value="F:ATP binding"/>
    <property type="evidence" value="ECO:0007669"/>
    <property type="project" value="UniProtKB-UniRule"/>
</dbReference>
<dbReference type="Gene3D" id="3.30.200.20">
    <property type="entry name" value="Phosphorylase Kinase, domain 1"/>
    <property type="match status" value="1"/>
</dbReference>
<dbReference type="GO" id="GO:0007165">
    <property type="term" value="P:signal transduction"/>
    <property type="evidence" value="ECO:0000318"/>
    <property type="project" value="GO_Central"/>
</dbReference>
<dbReference type="PROSITE" id="PS50011">
    <property type="entry name" value="PROTEIN_KINASE_DOM"/>
    <property type="match status" value="1"/>
</dbReference>
<evidence type="ECO:0000259" key="16">
    <source>
        <dbReference type="PROSITE" id="PS50816"/>
    </source>
</evidence>
<evidence type="ECO:0000256" key="13">
    <source>
        <dbReference type="PROSITE-ProRule" id="PRU10141"/>
    </source>
</evidence>
<dbReference type="GeneID" id="123047257"/>
<dbReference type="PROSITE" id="PS50816">
    <property type="entry name" value="NAF"/>
    <property type="match status" value="1"/>
</dbReference>
<dbReference type="GO" id="GO:0106310">
    <property type="term" value="F:protein serine kinase activity"/>
    <property type="evidence" value="ECO:0007669"/>
    <property type="project" value="RHEA"/>
</dbReference>
<keyword evidence="9" id="KW-0464">Manganese</keyword>
<dbReference type="InterPro" id="IPR011009">
    <property type="entry name" value="Kinase-like_dom_sf"/>
</dbReference>
<evidence type="ECO:0000256" key="4">
    <source>
        <dbReference type="ARBA" id="ARBA00022527"/>
    </source>
</evidence>
<name>A0A3B6CFR2_WHEAT</name>
<feature type="binding site" evidence="13">
    <location>
        <position position="54"/>
    </location>
    <ligand>
        <name>ATP</name>
        <dbReference type="ChEBI" id="CHEBI:30616"/>
    </ligand>
</feature>
<evidence type="ECO:0000313" key="18">
    <source>
        <dbReference type="Proteomes" id="UP000019116"/>
    </source>
</evidence>
<evidence type="ECO:0000256" key="2">
    <source>
        <dbReference type="ARBA" id="ARBA00006234"/>
    </source>
</evidence>
<dbReference type="Pfam" id="PF00069">
    <property type="entry name" value="Pkinase"/>
    <property type="match status" value="1"/>
</dbReference>
<evidence type="ECO:0000256" key="9">
    <source>
        <dbReference type="ARBA" id="ARBA00023211"/>
    </source>
</evidence>
<feature type="domain" description="Protein kinase" evidence="15">
    <location>
        <begin position="21"/>
        <end position="283"/>
    </location>
</feature>
<keyword evidence="6 13" id="KW-0547">Nucleotide-binding</keyword>
<dbReference type="InterPro" id="IPR000719">
    <property type="entry name" value="Prot_kinase_dom"/>
</dbReference>
<dbReference type="PROSITE" id="PS00108">
    <property type="entry name" value="PROTEIN_KINASE_ST"/>
    <property type="match status" value="1"/>
</dbReference>
<evidence type="ECO:0000256" key="7">
    <source>
        <dbReference type="ARBA" id="ARBA00022777"/>
    </source>
</evidence>
<proteinExistence type="inferred from homology"/>
<dbReference type="Pfam" id="PF03822">
    <property type="entry name" value="NAF"/>
    <property type="match status" value="1"/>
</dbReference>